<accession>A0A0N1H6A8</accession>
<feature type="compositionally biased region" description="Polar residues" evidence="1">
    <location>
        <begin position="404"/>
        <end position="419"/>
    </location>
</feature>
<evidence type="ECO:0000313" key="3">
    <source>
        <dbReference type="Proteomes" id="UP000038010"/>
    </source>
</evidence>
<dbReference type="Proteomes" id="UP000038010">
    <property type="component" value="Unassembled WGS sequence"/>
</dbReference>
<feature type="compositionally biased region" description="Basic and acidic residues" evidence="1">
    <location>
        <begin position="325"/>
        <end position="334"/>
    </location>
</feature>
<feature type="compositionally biased region" description="Basic and acidic residues" evidence="1">
    <location>
        <begin position="342"/>
        <end position="352"/>
    </location>
</feature>
<keyword evidence="3" id="KW-1185">Reference proteome</keyword>
<dbReference type="AlphaFoldDB" id="A0A0N1H6A8"/>
<reference evidence="2 3" key="1">
    <citation type="submission" date="2015-06" db="EMBL/GenBank/DDBJ databases">
        <title>Draft genome of the ant-associated black yeast Phialophora attae CBS 131958.</title>
        <authorList>
            <person name="Moreno L.F."/>
            <person name="Stielow B.J."/>
            <person name="de Hoog S."/>
            <person name="Vicente V.A."/>
            <person name="Weiss V.A."/>
            <person name="de Vries M."/>
            <person name="Cruz L.M."/>
            <person name="Souza E.M."/>
        </authorList>
    </citation>
    <scope>NUCLEOTIDE SEQUENCE [LARGE SCALE GENOMIC DNA]</scope>
    <source>
        <strain evidence="2 3">CBS 131958</strain>
    </source>
</reference>
<dbReference type="GeneID" id="28732631"/>
<proteinExistence type="predicted"/>
<feature type="region of interest" description="Disordered" evidence="1">
    <location>
        <begin position="325"/>
        <end position="419"/>
    </location>
</feature>
<dbReference type="RefSeq" id="XP_017996780.1">
    <property type="nucleotide sequence ID" value="XM_018140750.1"/>
</dbReference>
<sequence>MDVIATLRAEVEHQFDAVMQTQGYLTTWKPKPLRPRHKAMDLSAFPVEIRHMIYGHLFPEVAADSPYKIRIDRMWTWTRSGKGPPWRKSWRHDILRQYQVRRVGRYRYKLVRDAREEYQGLRNTRNNKILQRIEWTDRLRDISLTSRFLRVDVAQWLYPRCAWGFQYVPDAFKFFGQSELVRDHVKAISFECIDNNGYRQSFNRPWSDQDVPALVALLPNLAVLQLTMPVHWGGEADPVTKTGFKIPDLRVVKTILDNHPKLRRAIGFMLDSEQPYRAHRGITSKGTLQLLSDDTFPNRTCCDADVDVSGILRAFDAKVDARVRKRKATEEAKPKKPKRRESKNTECVEQHRPLTRSLTKGAFDAKVDAGVRKRKATEKAEAKKSKRRKPETSGCVEQHRPLTRSLTRLRNHASLASNS</sequence>
<feature type="compositionally biased region" description="Basic and acidic residues" evidence="1">
    <location>
        <begin position="363"/>
        <end position="383"/>
    </location>
</feature>
<organism evidence="2 3">
    <name type="scientific">Cyphellophora attinorum</name>
    <dbReference type="NCBI Taxonomy" id="1664694"/>
    <lineage>
        <taxon>Eukaryota</taxon>
        <taxon>Fungi</taxon>
        <taxon>Dikarya</taxon>
        <taxon>Ascomycota</taxon>
        <taxon>Pezizomycotina</taxon>
        <taxon>Eurotiomycetes</taxon>
        <taxon>Chaetothyriomycetidae</taxon>
        <taxon>Chaetothyriales</taxon>
        <taxon>Cyphellophoraceae</taxon>
        <taxon>Cyphellophora</taxon>
    </lineage>
</organism>
<evidence type="ECO:0000313" key="2">
    <source>
        <dbReference type="EMBL" id="KPI36817.1"/>
    </source>
</evidence>
<dbReference type="VEuPathDB" id="FungiDB:AB675_11867"/>
<name>A0A0N1H6A8_9EURO</name>
<comment type="caution">
    <text evidence="2">The sequence shown here is derived from an EMBL/GenBank/DDBJ whole genome shotgun (WGS) entry which is preliminary data.</text>
</comment>
<dbReference type="EMBL" id="LFJN01000028">
    <property type="protein sequence ID" value="KPI36817.1"/>
    <property type="molecule type" value="Genomic_DNA"/>
</dbReference>
<protein>
    <submittedName>
        <fullName evidence="2">Uncharacterized protein</fullName>
    </submittedName>
</protein>
<gene>
    <name evidence="2" type="ORF">AB675_11867</name>
</gene>
<evidence type="ECO:0000256" key="1">
    <source>
        <dbReference type="SAM" id="MobiDB-lite"/>
    </source>
</evidence>